<evidence type="ECO:0000313" key="4">
    <source>
        <dbReference type="Proteomes" id="UP001230188"/>
    </source>
</evidence>
<dbReference type="Proteomes" id="UP001230188">
    <property type="component" value="Unassembled WGS sequence"/>
</dbReference>
<dbReference type="PROSITE" id="PS50076">
    <property type="entry name" value="DNAJ_2"/>
    <property type="match status" value="1"/>
</dbReference>
<dbReference type="Pfam" id="PF03937">
    <property type="entry name" value="Sdh5"/>
    <property type="match status" value="1"/>
</dbReference>
<dbReference type="Gene3D" id="1.10.287.110">
    <property type="entry name" value="DnaJ domain"/>
    <property type="match status" value="1"/>
</dbReference>
<feature type="domain" description="J" evidence="2">
    <location>
        <begin position="5"/>
        <end position="58"/>
    </location>
</feature>
<dbReference type="Gene3D" id="1.10.150.250">
    <property type="entry name" value="Flavinator of succinate dehydrogenase"/>
    <property type="match status" value="1"/>
</dbReference>
<dbReference type="InterPro" id="IPR001623">
    <property type="entry name" value="DnaJ_domain"/>
</dbReference>
<dbReference type="SMART" id="SM00271">
    <property type="entry name" value="DnaJ"/>
    <property type="match status" value="1"/>
</dbReference>
<accession>A0AAD7UF79</accession>
<dbReference type="InterPro" id="IPR036869">
    <property type="entry name" value="J_dom_sf"/>
</dbReference>
<dbReference type="SUPFAM" id="SSF46565">
    <property type="entry name" value="Chaperone J-domain"/>
    <property type="match status" value="1"/>
</dbReference>
<evidence type="ECO:0000259" key="2">
    <source>
        <dbReference type="PROSITE" id="PS50076"/>
    </source>
</evidence>
<reference evidence="3" key="1">
    <citation type="submission" date="2023-01" db="EMBL/GenBank/DDBJ databases">
        <title>Metagenome sequencing of chrysophaentin producing Chrysophaeum taylorii.</title>
        <authorList>
            <person name="Davison J."/>
            <person name="Bewley C."/>
        </authorList>
    </citation>
    <scope>NUCLEOTIDE SEQUENCE</scope>
    <source>
        <strain evidence="3">NIES-1699</strain>
    </source>
</reference>
<keyword evidence="1" id="KW-0143">Chaperone</keyword>
<keyword evidence="4" id="KW-1185">Reference proteome</keyword>
<dbReference type="AlphaFoldDB" id="A0AAD7UF79"/>
<proteinExistence type="predicted"/>
<dbReference type="CDD" id="cd06257">
    <property type="entry name" value="DnaJ"/>
    <property type="match status" value="1"/>
</dbReference>
<organism evidence="3 4">
    <name type="scientific">Chrysophaeum taylorii</name>
    <dbReference type="NCBI Taxonomy" id="2483200"/>
    <lineage>
        <taxon>Eukaryota</taxon>
        <taxon>Sar</taxon>
        <taxon>Stramenopiles</taxon>
        <taxon>Ochrophyta</taxon>
        <taxon>Pelagophyceae</taxon>
        <taxon>Pelagomonadales</taxon>
        <taxon>Pelagomonadaceae</taxon>
        <taxon>Chrysophaeum</taxon>
    </lineage>
</organism>
<gene>
    <name evidence="3" type="ORF">CTAYLR_008772</name>
</gene>
<dbReference type="Pfam" id="PF00226">
    <property type="entry name" value="DnaJ"/>
    <property type="match status" value="1"/>
</dbReference>
<sequence>MKRLAGLAVLGVTQATSRSEIREAYYRLAKQNHPDAGGCARLFARLAEAYAAASLPSAAAALPPNLGDALDLYLEVEEERRAAIAAELREAAQLSSGGLDRGGMWMLAAMSDNVFAAGRETPTTAPMPEPAWREHALHHRNSHRKRLERMATQRGWVEAATLLGAFAPHLQEDDLDAFDRLLACDDMFIMRLVAGRTACPPELDTPLLRRLRAFAFSSSSSSSKEKK</sequence>
<evidence type="ECO:0000256" key="1">
    <source>
        <dbReference type="ARBA" id="ARBA00023186"/>
    </source>
</evidence>
<dbReference type="InterPro" id="IPR036714">
    <property type="entry name" value="SDH_sf"/>
</dbReference>
<dbReference type="SUPFAM" id="SSF109910">
    <property type="entry name" value="YgfY-like"/>
    <property type="match status" value="1"/>
</dbReference>
<comment type="caution">
    <text evidence="3">The sequence shown here is derived from an EMBL/GenBank/DDBJ whole genome shotgun (WGS) entry which is preliminary data.</text>
</comment>
<dbReference type="EMBL" id="JAQMWT010000376">
    <property type="protein sequence ID" value="KAJ8602575.1"/>
    <property type="molecule type" value="Genomic_DNA"/>
</dbReference>
<evidence type="ECO:0000313" key="3">
    <source>
        <dbReference type="EMBL" id="KAJ8602575.1"/>
    </source>
</evidence>
<name>A0AAD7UF79_9STRA</name>
<dbReference type="InterPro" id="IPR005631">
    <property type="entry name" value="SDH"/>
</dbReference>
<protein>
    <recommendedName>
        <fullName evidence="2">J domain-containing protein</fullName>
    </recommendedName>
</protein>